<keyword evidence="1 8" id="KW-0132">Cell division</keyword>
<dbReference type="HAMAP" id="MF_00728">
    <property type="entry name" value="EzrA"/>
    <property type="match status" value="1"/>
</dbReference>
<dbReference type="EMBL" id="JBHTKL010000001">
    <property type="protein sequence ID" value="MFD1019051.1"/>
    <property type="molecule type" value="Genomic_DNA"/>
</dbReference>
<dbReference type="Pfam" id="PF06160">
    <property type="entry name" value="EzrA"/>
    <property type="match status" value="1"/>
</dbReference>
<keyword evidence="11" id="KW-1185">Reference proteome</keyword>
<accession>A0ABW3KYU6</accession>
<keyword evidence="6 8" id="KW-0717">Septation</keyword>
<feature type="coiled-coil region" evidence="8">
    <location>
        <begin position="98"/>
        <end position="132"/>
    </location>
</feature>
<evidence type="ECO:0000256" key="6">
    <source>
        <dbReference type="ARBA" id="ARBA00023210"/>
    </source>
</evidence>
<comment type="similarity">
    <text evidence="8">Belongs to the EzrA family.</text>
</comment>
<organism evidence="10 11">
    <name type="scientific">Thalassobacillus hwangdonensis</name>
    <dbReference type="NCBI Taxonomy" id="546108"/>
    <lineage>
        <taxon>Bacteria</taxon>
        <taxon>Bacillati</taxon>
        <taxon>Bacillota</taxon>
        <taxon>Bacilli</taxon>
        <taxon>Bacillales</taxon>
        <taxon>Bacillaceae</taxon>
        <taxon>Thalassobacillus</taxon>
    </lineage>
</organism>
<feature type="coiled-coil region" evidence="8">
    <location>
        <begin position="376"/>
        <end position="431"/>
    </location>
</feature>
<comment type="caution">
    <text evidence="10">The sequence shown here is derived from an EMBL/GenBank/DDBJ whole genome shotgun (WGS) entry which is preliminary data.</text>
</comment>
<feature type="topological domain" description="Cytoplasmic" evidence="8">
    <location>
        <begin position="22"/>
        <end position="563"/>
    </location>
</feature>
<dbReference type="RefSeq" id="WP_386058119.1">
    <property type="nucleotide sequence ID" value="NZ_JBHTKL010000001.1"/>
</dbReference>
<keyword evidence="3 8" id="KW-1133">Transmembrane helix</keyword>
<comment type="subcellular location">
    <subcellularLocation>
        <location evidence="8">Cell membrane</location>
        <topology evidence="8">Single-pass membrane protein</topology>
    </subcellularLocation>
    <text evidence="8">Colocalized with FtsZ to the nascent septal site.</text>
</comment>
<evidence type="ECO:0000256" key="9">
    <source>
        <dbReference type="SAM" id="Phobius"/>
    </source>
</evidence>
<proteinExistence type="inferred from homology"/>
<comment type="function">
    <text evidence="8">Negative regulator of FtsZ ring formation; modulates the frequency and position of FtsZ ring formation. Inhibits FtsZ ring formation at polar sites. Interacts either with FtsZ or with one of its binding partners to promote depolymerization.</text>
</comment>
<gene>
    <name evidence="8 10" type="primary">ezrA</name>
    <name evidence="10" type="ORF">ACFQ2J_07545</name>
</gene>
<feature type="transmembrane region" description="Helical" evidence="9">
    <location>
        <begin position="6"/>
        <end position="22"/>
    </location>
</feature>
<name>A0ABW3KYU6_9BACI</name>
<evidence type="ECO:0000256" key="8">
    <source>
        <dbReference type="HAMAP-Rule" id="MF_00728"/>
    </source>
</evidence>
<evidence type="ECO:0000256" key="4">
    <source>
        <dbReference type="ARBA" id="ARBA00023054"/>
    </source>
</evidence>
<keyword evidence="5 8" id="KW-0472">Membrane</keyword>
<sequence>MEYIVGTIVLLIGLIITGLIIRKRIYDEVDRLESWKLDIMNRKVTEELSRIKSLNLLGQTQEKFETWRERWDEILMKELPNLEEDLFDVEEAADRYRFKKAKAILNHTEAKLQEIEADIEAMFHELDQLMDSEETSRKEIETIQPELKAMRKELLQNNYKFGKAEKSFDNKLDYLDGKLEKYHDMVQQGDYLEANQLVEEIKQEMAIWTKRVEAFPLLYKKTSYELPGQLSDILTGIQGMNADGFRLSHLGFEKEVHKHQEGLVFCVKQLEKGKLEGIEEIVKETENRINEMYHLLEKEAIDRNFVEKQKEPYQELLDESEKILVATKQEVEELQISYQFDDKDMEEHIGLEKWMTKIKKQFTEFQAKLSDEESPYSELRVELEQNQEQLEALQVQHSEFNEKIRSLRKDEHEAKKKLAEMQQKLMQTNRKLVKSNMPGVPEYILEDLHNAQSKLVEVNAGLDRQPLDISELNSSLLDAIHTVERVHESAENTIEQSMLAEQVIQCGNRYRSKYPLLAARLAEAEREFRECQYEAAVEIATEAINQIEPNLLKRLEYSEKVTV</sequence>
<reference evidence="11" key="1">
    <citation type="journal article" date="2019" name="Int. J. Syst. Evol. Microbiol.">
        <title>The Global Catalogue of Microorganisms (GCM) 10K type strain sequencing project: providing services to taxonomists for standard genome sequencing and annotation.</title>
        <authorList>
            <consortium name="The Broad Institute Genomics Platform"/>
            <consortium name="The Broad Institute Genome Sequencing Center for Infectious Disease"/>
            <person name="Wu L."/>
            <person name="Ma J."/>
        </authorList>
    </citation>
    <scope>NUCLEOTIDE SEQUENCE [LARGE SCALE GENOMIC DNA]</scope>
    <source>
        <strain evidence="11">CCUG 56607</strain>
    </source>
</reference>
<dbReference type="NCBIfam" id="NF003413">
    <property type="entry name" value="PRK04778.1-7"/>
    <property type="match status" value="1"/>
</dbReference>
<evidence type="ECO:0000256" key="1">
    <source>
        <dbReference type="ARBA" id="ARBA00022618"/>
    </source>
</evidence>
<keyword evidence="4 8" id="KW-0175">Coiled coil</keyword>
<evidence type="ECO:0000256" key="3">
    <source>
        <dbReference type="ARBA" id="ARBA00022989"/>
    </source>
</evidence>
<evidence type="ECO:0000256" key="5">
    <source>
        <dbReference type="ARBA" id="ARBA00023136"/>
    </source>
</evidence>
<protein>
    <recommendedName>
        <fullName evidence="8">Septation ring formation regulator EzrA</fullName>
    </recommendedName>
</protein>
<dbReference type="InterPro" id="IPR010379">
    <property type="entry name" value="EzrA"/>
</dbReference>
<evidence type="ECO:0000256" key="2">
    <source>
        <dbReference type="ARBA" id="ARBA00022692"/>
    </source>
</evidence>
<feature type="coiled-coil region" evidence="8">
    <location>
        <begin position="268"/>
        <end position="337"/>
    </location>
</feature>
<evidence type="ECO:0000313" key="11">
    <source>
        <dbReference type="Proteomes" id="UP001596990"/>
    </source>
</evidence>
<evidence type="ECO:0000256" key="7">
    <source>
        <dbReference type="ARBA" id="ARBA00023306"/>
    </source>
</evidence>
<dbReference type="Proteomes" id="UP001596990">
    <property type="component" value="Unassembled WGS sequence"/>
</dbReference>
<keyword evidence="7 8" id="KW-0131">Cell cycle</keyword>
<keyword evidence="8" id="KW-1003">Cell membrane</keyword>
<feature type="topological domain" description="Extracellular" evidence="8">
    <location>
        <begin position="1"/>
        <end position="2"/>
    </location>
</feature>
<keyword evidence="2 8" id="KW-0812">Transmembrane</keyword>
<evidence type="ECO:0000313" key="10">
    <source>
        <dbReference type="EMBL" id="MFD1019051.1"/>
    </source>
</evidence>